<reference evidence="1" key="1">
    <citation type="submission" date="2021-10" db="EMBL/GenBank/DDBJ databases">
        <title>Tropical sea cucumber genome reveals ecological adaptation and Cuvierian tubules defense mechanism.</title>
        <authorList>
            <person name="Chen T."/>
        </authorList>
    </citation>
    <scope>NUCLEOTIDE SEQUENCE</scope>
    <source>
        <strain evidence="1">Nanhai2018</strain>
        <tissue evidence="1">Muscle</tissue>
    </source>
</reference>
<name>A0A9Q1CEG3_HOLLE</name>
<protein>
    <submittedName>
        <fullName evidence="1">Uncharacterized protein</fullName>
    </submittedName>
</protein>
<keyword evidence="2" id="KW-1185">Reference proteome</keyword>
<proteinExistence type="predicted"/>
<dbReference type="AlphaFoldDB" id="A0A9Q1CEG3"/>
<accession>A0A9Q1CEG3</accession>
<evidence type="ECO:0000313" key="2">
    <source>
        <dbReference type="Proteomes" id="UP001152320"/>
    </source>
</evidence>
<gene>
    <name evidence="1" type="ORF">HOLleu_10136</name>
</gene>
<sequence>MAIVRVAIIQVGIVRVGNCPDGSCPVTDCTQVDILCKNNQKTNEDLFIGSDARKLIISENITITENFYENVRESHSAACSYMVKTFPYHDEVLVHAEVADPSVRQEKSFESLNYFVTRFPAIMSGKSSE</sequence>
<comment type="caution">
    <text evidence="1">The sequence shown here is derived from an EMBL/GenBank/DDBJ whole genome shotgun (WGS) entry which is preliminary data.</text>
</comment>
<dbReference type="OrthoDB" id="6116262at2759"/>
<evidence type="ECO:0000313" key="1">
    <source>
        <dbReference type="EMBL" id="KAJ8043164.1"/>
    </source>
</evidence>
<dbReference type="EMBL" id="JAIZAY010000004">
    <property type="protein sequence ID" value="KAJ8043164.1"/>
    <property type="molecule type" value="Genomic_DNA"/>
</dbReference>
<organism evidence="1 2">
    <name type="scientific">Holothuria leucospilota</name>
    <name type="common">Black long sea cucumber</name>
    <name type="synonym">Mertensiothuria leucospilota</name>
    <dbReference type="NCBI Taxonomy" id="206669"/>
    <lineage>
        <taxon>Eukaryota</taxon>
        <taxon>Metazoa</taxon>
        <taxon>Echinodermata</taxon>
        <taxon>Eleutherozoa</taxon>
        <taxon>Echinozoa</taxon>
        <taxon>Holothuroidea</taxon>
        <taxon>Aspidochirotacea</taxon>
        <taxon>Aspidochirotida</taxon>
        <taxon>Holothuriidae</taxon>
        <taxon>Holothuria</taxon>
    </lineage>
</organism>
<dbReference type="Proteomes" id="UP001152320">
    <property type="component" value="Chromosome 4"/>
</dbReference>